<protein>
    <submittedName>
        <fullName evidence="1">Uncharacterized protein</fullName>
    </submittedName>
</protein>
<accession>A0A512D4E5</accession>
<dbReference type="AlphaFoldDB" id="A0A512D4E5"/>
<evidence type="ECO:0000313" key="1">
    <source>
        <dbReference type="EMBL" id="GEO31332.1"/>
    </source>
</evidence>
<dbReference type="EMBL" id="BJYX01000018">
    <property type="protein sequence ID" value="GEO31332.1"/>
    <property type="molecule type" value="Genomic_DNA"/>
</dbReference>
<gene>
    <name evidence="1" type="ORF">TAE01_31420</name>
</gene>
<name>A0A512D4E5_9MICO</name>
<keyword evidence="2" id="KW-1185">Reference proteome</keyword>
<organism evidence="1 2">
    <name type="scientific">Terrabacter aerolatus</name>
    <dbReference type="NCBI Taxonomy" id="422442"/>
    <lineage>
        <taxon>Bacteria</taxon>
        <taxon>Bacillati</taxon>
        <taxon>Actinomycetota</taxon>
        <taxon>Actinomycetes</taxon>
        <taxon>Micrococcales</taxon>
        <taxon>Intrasporangiaceae</taxon>
        <taxon>Terrabacter</taxon>
    </lineage>
</organism>
<reference evidence="1 2" key="1">
    <citation type="submission" date="2019-07" db="EMBL/GenBank/DDBJ databases">
        <title>Whole genome shotgun sequence of Terrabacter aerolatus NBRC 106305.</title>
        <authorList>
            <person name="Hosoyama A."/>
            <person name="Uohara A."/>
            <person name="Ohji S."/>
            <person name="Ichikawa N."/>
        </authorList>
    </citation>
    <scope>NUCLEOTIDE SEQUENCE [LARGE SCALE GENOMIC DNA]</scope>
    <source>
        <strain evidence="1 2">NBRC 106305</strain>
    </source>
</reference>
<evidence type="ECO:0000313" key="2">
    <source>
        <dbReference type="Proteomes" id="UP000321534"/>
    </source>
</evidence>
<comment type="caution">
    <text evidence="1">The sequence shown here is derived from an EMBL/GenBank/DDBJ whole genome shotgun (WGS) entry which is preliminary data.</text>
</comment>
<dbReference type="Proteomes" id="UP000321534">
    <property type="component" value="Unassembled WGS sequence"/>
</dbReference>
<proteinExistence type="predicted"/>
<sequence length="106" mass="11535">MSVLVHLCRTCDHQSAWHERGNGGYTSCRCCRAGTTEPDPAPTLLPTWTSPHGIREPLWEPGTQRNVGTMHASRTCDCAACHEAAAATTRREHPFAAPRLVGLSGR</sequence>